<comment type="catalytic activity">
    <reaction evidence="1 12">
        <text>GTP = 3',5'-cyclic GMP + diphosphate</text>
        <dbReference type="Rhea" id="RHEA:13665"/>
        <dbReference type="ChEBI" id="CHEBI:33019"/>
        <dbReference type="ChEBI" id="CHEBI:37565"/>
        <dbReference type="ChEBI" id="CHEBI:57746"/>
        <dbReference type="EC" id="4.6.1.2"/>
    </reaction>
</comment>
<proteinExistence type="inferred from homology"/>
<evidence type="ECO:0000259" key="14">
    <source>
        <dbReference type="PROSITE" id="PS50125"/>
    </source>
</evidence>
<keyword evidence="9 11" id="KW-0456">Lyase</keyword>
<dbReference type="Pfam" id="PF07714">
    <property type="entry name" value="PK_Tyr_Ser-Thr"/>
    <property type="match status" value="1"/>
</dbReference>
<comment type="similarity">
    <text evidence="11">Belongs to the adenylyl cyclase class-4/guanylyl cyclase family.</text>
</comment>
<dbReference type="InterPro" id="IPR029787">
    <property type="entry name" value="Nucleotide_cyclase"/>
</dbReference>
<dbReference type="InterPro" id="IPR020635">
    <property type="entry name" value="Tyr_kinase_cat_dom"/>
</dbReference>
<evidence type="ECO:0000256" key="10">
    <source>
        <dbReference type="ARBA" id="ARBA00023293"/>
    </source>
</evidence>
<dbReference type="EC" id="4.6.1.2" evidence="3 12"/>
<gene>
    <name evidence="16" type="primary">LOC106817138</name>
</gene>
<dbReference type="SMART" id="SM00219">
    <property type="entry name" value="TyrKc"/>
    <property type="match status" value="1"/>
</dbReference>
<keyword evidence="5" id="KW-0547">Nucleotide-binding</keyword>
<dbReference type="Pfam" id="PF00211">
    <property type="entry name" value="Guanylate_cyc"/>
    <property type="match status" value="1"/>
</dbReference>
<keyword evidence="15" id="KW-1185">Reference proteome</keyword>
<keyword evidence="4" id="KW-0812">Transmembrane</keyword>
<evidence type="ECO:0000256" key="8">
    <source>
        <dbReference type="ARBA" id="ARBA00023180"/>
    </source>
</evidence>
<dbReference type="PANTHER" id="PTHR11920:SF494">
    <property type="entry name" value="ATRIAL NATRIURETIC PEPTIDE RECEPTOR 2"/>
    <property type="match status" value="1"/>
</dbReference>
<evidence type="ECO:0000256" key="1">
    <source>
        <dbReference type="ARBA" id="ARBA00001436"/>
    </source>
</evidence>
<dbReference type="SUPFAM" id="SSF55073">
    <property type="entry name" value="Nucleotide cyclase"/>
    <property type="match status" value="1"/>
</dbReference>
<reference evidence="16" key="1">
    <citation type="submission" date="2025-08" db="UniProtKB">
        <authorList>
            <consortium name="RefSeq"/>
        </authorList>
    </citation>
    <scope>IDENTIFICATION</scope>
</reference>
<evidence type="ECO:0000256" key="2">
    <source>
        <dbReference type="ARBA" id="ARBA00004167"/>
    </source>
</evidence>
<keyword evidence="8" id="KW-0325">Glycoprotein</keyword>
<dbReference type="PANTHER" id="PTHR11920">
    <property type="entry name" value="GUANYLYL CYCLASE"/>
    <property type="match status" value="1"/>
</dbReference>
<dbReference type="CDD" id="cd07302">
    <property type="entry name" value="CHD"/>
    <property type="match status" value="1"/>
</dbReference>
<feature type="domain" description="Protein kinase" evidence="13">
    <location>
        <begin position="1"/>
        <end position="189"/>
    </location>
</feature>
<dbReference type="InterPro" id="IPR001245">
    <property type="entry name" value="Ser-Thr/Tyr_kinase_cat_dom"/>
</dbReference>
<evidence type="ECO:0000256" key="3">
    <source>
        <dbReference type="ARBA" id="ARBA00012202"/>
    </source>
</evidence>
<evidence type="ECO:0000256" key="6">
    <source>
        <dbReference type="ARBA" id="ARBA00022989"/>
    </source>
</evidence>
<name>A0ABM1EYK0_PRICU</name>
<keyword evidence="7" id="KW-0472">Membrane</keyword>
<evidence type="ECO:0000256" key="11">
    <source>
        <dbReference type="RuleBase" id="RU000405"/>
    </source>
</evidence>
<dbReference type="PROSITE" id="PS00452">
    <property type="entry name" value="GUANYLATE_CYCLASE_1"/>
    <property type="match status" value="1"/>
</dbReference>
<evidence type="ECO:0000259" key="13">
    <source>
        <dbReference type="PROSITE" id="PS50011"/>
    </source>
</evidence>
<dbReference type="PROSITE" id="PS50125">
    <property type="entry name" value="GUANYLATE_CYCLASE_2"/>
    <property type="match status" value="1"/>
</dbReference>
<dbReference type="InterPro" id="IPR018297">
    <property type="entry name" value="A/G_cyclase_CS"/>
</dbReference>
<evidence type="ECO:0000256" key="4">
    <source>
        <dbReference type="ARBA" id="ARBA00022692"/>
    </source>
</evidence>
<dbReference type="Gene3D" id="1.10.510.10">
    <property type="entry name" value="Transferase(Phosphotransferase) domain 1"/>
    <property type="match status" value="1"/>
</dbReference>
<evidence type="ECO:0000256" key="7">
    <source>
        <dbReference type="ARBA" id="ARBA00023136"/>
    </source>
</evidence>
<dbReference type="SUPFAM" id="SSF56112">
    <property type="entry name" value="Protein kinase-like (PK-like)"/>
    <property type="match status" value="1"/>
</dbReference>
<sequence length="430" mass="48541">MVSAPKDMLQNNAIDIDWSFKFSLIRDIVEGMAAIHDSAIRVHGHLKSTNCVIDARFVVKITDFGLRTLRTTEASQSEQNQQVYYRGLLWTAPELLPHVSFVEAACSQKGDVFSFAIILQEIITRLGPYEMLICEPAEIIDKLKEVSGKPWRPVVDPASCEPQLYGLMTTCWHDDVMTRPSFPSIRSTLKQTAGNLMDHLLSRMEQYANNLESLVDERTRAFHEEKRKSEELLYEILPRSVAKQLIAGKTVEPETFENVTIYFSDTVGFTALCSESSPLEVVNLLNDLYTCFDTIVLNYDVYKVETIGDAYMVVSGLPIRNGIMHAREICRMSLSLLDAISLFRIEHRPQHSIRLRIGVHSSPCVSGVVGLKMPRYCLFGDTVNTASRMESNGEALKIHISEQTRELLDAVGNFKSEPRGMVQLMMVQIL</sequence>
<evidence type="ECO:0000256" key="9">
    <source>
        <dbReference type="ARBA" id="ARBA00023239"/>
    </source>
</evidence>
<dbReference type="InterPro" id="IPR011009">
    <property type="entry name" value="Kinase-like_dom_sf"/>
</dbReference>
<keyword evidence="10 12" id="KW-0141">cGMP biosynthesis</keyword>
<dbReference type="InterPro" id="IPR050401">
    <property type="entry name" value="Cyclic_nucleotide_synthase"/>
</dbReference>
<dbReference type="Gene3D" id="3.30.70.1230">
    <property type="entry name" value="Nucleotide cyclase"/>
    <property type="match status" value="1"/>
</dbReference>
<comment type="subcellular location">
    <subcellularLocation>
        <location evidence="2">Membrane</location>
        <topology evidence="2">Single-pass membrane protein</topology>
    </subcellularLocation>
</comment>
<feature type="domain" description="Guanylate cyclase" evidence="14">
    <location>
        <begin position="260"/>
        <end position="390"/>
    </location>
</feature>
<dbReference type="RefSeq" id="XP_014677271.1">
    <property type="nucleotide sequence ID" value="XM_014821785.1"/>
</dbReference>
<accession>A0ABM1EYK0</accession>
<protein>
    <recommendedName>
        <fullName evidence="3 12">Guanylate cyclase</fullName>
        <ecNumber evidence="3 12">4.6.1.2</ecNumber>
    </recommendedName>
</protein>
<evidence type="ECO:0000313" key="15">
    <source>
        <dbReference type="Proteomes" id="UP000695022"/>
    </source>
</evidence>
<evidence type="ECO:0000256" key="5">
    <source>
        <dbReference type="ARBA" id="ARBA00022741"/>
    </source>
</evidence>
<dbReference type="InterPro" id="IPR000719">
    <property type="entry name" value="Prot_kinase_dom"/>
</dbReference>
<organism evidence="15 16">
    <name type="scientific">Priapulus caudatus</name>
    <name type="common">Priapulid worm</name>
    <dbReference type="NCBI Taxonomy" id="37621"/>
    <lineage>
        <taxon>Eukaryota</taxon>
        <taxon>Metazoa</taxon>
        <taxon>Ecdysozoa</taxon>
        <taxon>Scalidophora</taxon>
        <taxon>Priapulida</taxon>
        <taxon>Priapulimorpha</taxon>
        <taxon>Priapulimorphida</taxon>
        <taxon>Priapulidae</taxon>
        <taxon>Priapulus</taxon>
    </lineage>
</organism>
<dbReference type="PROSITE" id="PS50011">
    <property type="entry name" value="PROTEIN_KINASE_DOM"/>
    <property type="match status" value="1"/>
</dbReference>
<dbReference type="InterPro" id="IPR001054">
    <property type="entry name" value="A/G_cyclase"/>
</dbReference>
<evidence type="ECO:0000313" key="16">
    <source>
        <dbReference type="RefSeq" id="XP_014677271.1"/>
    </source>
</evidence>
<dbReference type="Proteomes" id="UP000695022">
    <property type="component" value="Unplaced"/>
</dbReference>
<keyword evidence="6" id="KW-1133">Transmembrane helix</keyword>
<dbReference type="SMART" id="SM00044">
    <property type="entry name" value="CYCc"/>
    <property type="match status" value="1"/>
</dbReference>
<dbReference type="Gene3D" id="6.10.250.780">
    <property type="match status" value="1"/>
</dbReference>
<evidence type="ECO:0000256" key="12">
    <source>
        <dbReference type="RuleBase" id="RU003431"/>
    </source>
</evidence>
<dbReference type="GeneID" id="106817138"/>